<dbReference type="AlphaFoldDB" id="A0A1Y6L2G6"/>
<organism evidence="2 3">
    <name type="scientific">Photobacterium aquimaris</name>
    <dbReference type="NCBI Taxonomy" id="512643"/>
    <lineage>
        <taxon>Bacteria</taxon>
        <taxon>Pseudomonadati</taxon>
        <taxon>Pseudomonadota</taxon>
        <taxon>Gammaproteobacteria</taxon>
        <taxon>Vibrionales</taxon>
        <taxon>Vibrionaceae</taxon>
        <taxon>Photobacterium</taxon>
    </lineage>
</organism>
<reference evidence="3" key="1">
    <citation type="submission" date="2017-06" db="EMBL/GenBank/DDBJ databases">
        <authorList>
            <person name="Rodrigo-Torres L."/>
            <person name="Arahal R. D."/>
            <person name="Lucena T."/>
        </authorList>
    </citation>
    <scope>NUCLEOTIDE SEQUENCE [LARGE SCALE GENOMIC DNA]</scope>
    <source>
        <strain evidence="3">type strain: CECT 9192</strain>
    </source>
</reference>
<dbReference type="Pfam" id="PF03235">
    <property type="entry name" value="GmrSD_N"/>
    <property type="match status" value="1"/>
</dbReference>
<gene>
    <name evidence="2" type="ORF">PAQU9191_03823</name>
</gene>
<evidence type="ECO:0000313" key="2">
    <source>
        <dbReference type="EMBL" id="SMY18462.1"/>
    </source>
</evidence>
<dbReference type="PANTHER" id="PTHR37292">
    <property type="entry name" value="VNG6097C"/>
    <property type="match status" value="1"/>
</dbReference>
<keyword evidence="3" id="KW-1185">Reference proteome</keyword>
<name>A0A1Y6L2G6_9GAMM</name>
<dbReference type="EMBL" id="FYAH01000018">
    <property type="protein sequence ID" value="SMY18462.1"/>
    <property type="molecule type" value="Genomic_DNA"/>
</dbReference>
<evidence type="ECO:0000313" key="3">
    <source>
        <dbReference type="Proteomes" id="UP000196485"/>
    </source>
</evidence>
<proteinExistence type="predicted"/>
<accession>A0A1Y6L2G6</accession>
<dbReference type="PANTHER" id="PTHR37292:SF2">
    <property type="entry name" value="DUF262 DOMAIN-CONTAINING PROTEIN"/>
    <property type="match status" value="1"/>
</dbReference>
<dbReference type="Proteomes" id="UP000196485">
    <property type="component" value="Unassembled WGS sequence"/>
</dbReference>
<sequence>MSNGNPAELDAKSMRVQKIIQKIESGAIKIPEFQRGYVWKQLQVIELLESIAKNYPVGSLLLWEAEKEDKLKSSRNIAGIDLPDLPDKYPVQYCLDGQQRISTLFGVFWDHANPVGSSHYNPDQDIFEVYYDLEEDLFFHANELDKPDKKRYFYLRNLLNQERLISDIMNNGYSQDNQKKISQLSSKFLNYDMPIIEISNRSIDEVGVIFERINNTGIKLNTMDLMTAWTWDENFHLRDEIECLVDKLENHSSFKLDSTLILQISSALITNSTSSRSVLSISPNTFKNNWEDICKSIERAIDHLSTALLCKSGKYLPYKQLICGLSYFFFHCKTPDAKQVDSINAWFWISSFNRRFDGGNTTQKMDSDLNDVLKIMNGEKATKLDNLRITEEILMKSVFNIRNPLTRSFLLLQAQLNPRDLINGNLINIGNVLSNYNRKEFHHVFPDSYLKQKMNISTKDERFKLLNFCFLSSASNKKISNKSPSDYTKQLIQADKLLDILKSNLLPDQTSLYFDNHYNNFLRKRAKLTIATLQSMIKGK</sequence>
<evidence type="ECO:0000259" key="1">
    <source>
        <dbReference type="Pfam" id="PF03235"/>
    </source>
</evidence>
<feature type="domain" description="GmrSD restriction endonucleases N-terminal" evidence="1">
    <location>
        <begin position="16"/>
        <end position="229"/>
    </location>
</feature>
<protein>
    <recommendedName>
        <fullName evidence="1">GmrSD restriction endonucleases N-terminal domain-containing protein</fullName>
    </recommendedName>
</protein>
<dbReference type="InterPro" id="IPR004919">
    <property type="entry name" value="GmrSD_N"/>
</dbReference>
<dbReference type="RefSeq" id="WP_087822041.1">
    <property type="nucleotide sequence ID" value="NZ_FYAH01000018.1"/>
</dbReference>